<evidence type="ECO:0000313" key="1">
    <source>
        <dbReference type="EMBL" id="GAF98604.1"/>
    </source>
</evidence>
<proteinExistence type="predicted"/>
<name>X0TZ88_9ZZZZ</name>
<gene>
    <name evidence="1" type="ORF">S01H1_23573</name>
</gene>
<dbReference type="EMBL" id="BARS01013660">
    <property type="protein sequence ID" value="GAF98604.1"/>
    <property type="molecule type" value="Genomic_DNA"/>
</dbReference>
<sequence>CHRPGLMTNDRRAVADKMLRRFLRAAVPWRWGWLKWCYWAGVHVLGGYKAWDSCGPAAGELCRHNMEMPEWMADLQKE</sequence>
<comment type="caution">
    <text evidence="1">The sequence shown here is derived from an EMBL/GenBank/DDBJ whole genome shotgun (WGS) entry which is preliminary data.</text>
</comment>
<organism evidence="1">
    <name type="scientific">marine sediment metagenome</name>
    <dbReference type="NCBI Taxonomy" id="412755"/>
    <lineage>
        <taxon>unclassified sequences</taxon>
        <taxon>metagenomes</taxon>
        <taxon>ecological metagenomes</taxon>
    </lineage>
</organism>
<accession>X0TZ88</accession>
<reference evidence="1" key="1">
    <citation type="journal article" date="2014" name="Front. Microbiol.">
        <title>High frequency of phylogenetically diverse reductive dehalogenase-homologous genes in deep subseafloor sedimentary metagenomes.</title>
        <authorList>
            <person name="Kawai M."/>
            <person name="Futagami T."/>
            <person name="Toyoda A."/>
            <person name="Takaki Y."/>
            <person name="Nishi S."/>
            <person name="Hori S."/>
            <person name="Arai W."/>
            <person name="Tsubouchi T."/>
            <person name="Morono Y."/>
            <person name="Uchiyama I."/>
            <person name="Ito T."/>
            <person name="Fujiyama A."/>
            <person name="Inagaki F."/>
            <person name="Takami H."/>
        </authorList>
    </citation>
    <scope>NUCLEOTIDE SEQUENCE</scope>
    <source>
        <strain evidence="1">Expedition CK06-06</strain>
    </source>
</reference>
<dbReference type="AlphaFoldDB" id="X0TZ88"/>
<protein>
    <submittedName>
        <fullName evidence="1">Uncharacterized protein</fullName>
    </submittedName>
</protein>
<feature type="non-terminal residue" evidence="1">
    <location>
        <position position="1"/>
    </location>
</feature>